<dbReference type="PANTHER" id="PTHR11764:SF76">
    <property type="entry name" value="TERPENE CYCLASE_MUTASE FAMILY MEMBER"/>
    <property type="match status" value="1"/>
</dbReference>
<dbReference type="SUPFAM" id="SSF48239">
    <property type="entry name" value="Terpenoid cyclases/Protein prenyltransferases"/>
    <property type="match status" value="2"/>
</dbReference>
<dbReference type="InterPro" id="IPR008930">
    <property type="entry name" value="Terpenoid_cyclase/PrenylTrfase"/>
</dbReference>
<evidence type="ECO:0000259" key="3">
    <source>
        <dbReference type="Pfam" id="PF13243"/>
    </source>
</evidence>
<dbReference type="GO" id="GO:0016104">
    <property type="term" value="P:triterpenoid biosynthetic process"/>
    <property type="evidence" value="ECO:0007669"/>
    <property type="project" value="InterPro"/>
</dbReference>
<keyword evidence="2" id="KW-0413">Isomerase</keyword>
<reference evidence="5 6" key="1">
    <citation type="submission" date="2018-06" db="EMBL/GenBank/DDBJ databases">
        <title>Complete Genomes of Monosporascus.</title>
        <authorList>
            <person name="Robinson A.J."/>
            <person name="Natvig D.O."/>
        </authorList>
    </citation>
    <scope>NUCLEOTIDE SEQUENCE [LARGE SCALE GENOMIC DNA]</scope>
    <source>
        <strain evidence="5 6">CBS 110550</strain>
    </source>
</reference>
<gene>
    <name evidence="5" type="ORF">DL764_008699</name>
</gene>
<evidence type="ECO:0000313" key="6">
    <source>
        <dbReference type="Proteomes" id="UP000293360"/>
    </source>
</evidence>
<dbReference type="EC" id="5.4.99.-" evidence="2"/>
<dbReference type="Proteomes" id="UP000293360">
    <property type="component" value="Unassembled WGS sequence"/>
</dbReference>
<sequence length="744" mass="84084">MESRVKEWATFSANGHLSRDANGDEKTDYSRWRLFDNQGRQLWRYLESDDELEKWHQTVYDKHYLGLDTGLPDLPKAQTPLQATHAAVSYLSQLQLPSGSWGSESAGPLMLLPCAVISLYVTGSPIPPAYAVEIKRYVFSCQRVQDGGWGWHVEGESSAIGTVFNYVVLRLLGASPDDDRLVKARALLHSYGGATHVPGIAKFWLSVLGVMEWECVNPFLPEFWLAPESDPTHPSKWYIQTRTNFASLSYVWSKKWTFAGDATTQQLRTELYRQQPYEIINFAAHRTSLAEVDNVHPKWWLVRLLNWLTVVLYIPFMRRATTVESAEKRAWELIEAEDKNSEYIGLSVISNAVNLIACLIHDGGDDSEAVRAHRETLLRHFWMTADGMTCNVSDGTQAWDTSLVVQAMAAAGAAEQSKHQPTLLRAHAFLEDHQLRDNVSEQEKCYRQHRKGGWPWSTRWQGYVISECTAEGLRAVLDLQEGHLLDMNASSEAKSKIIPSDRLQDSVDCLLNLQNDTGGFGIWDKRQGSHKLAWLEMGEFAGKSMVTLDFVECTAEAISALASFAKFYPEYRAGDVEDARRRGIDFIKGSQKPSGGWYAQWGICFAYGGMFALEALALAGETYSNSESSRRGCDFLVSKQKEDGGWGESYLGLREDEYVQHEKSQVVQTAWVCLGLMHARYPDKEPVKRGLRVIMSRQQSKGQWLQEGPEGGIEHGVMTFANYKLIWPLWALAEYVRIYGNDEL</sequence>
<comment type="caution">
    <text evidence="5">The sequence shown here is derived from an EMBL/GenBank/DDBJ whole genome shotgun (WGS) entry which is preliminary data.</text>
</comment>
<keyword evidence="1" id="KW-0677">Repeat</keyword>
<dbReference type="PANTHER" id="PTHR11764">
    <property type="entry name" value="TERPENE CYCLASE/MUTASE FAMILY MEMBER"/>
    <property type="match status" value="1"/>
</dbReference>
<dbReference type="Gene3D" id="6.20.120.20">
    <property type="match status" value="1"/>
</dbReference>
<dbReference type="Pfam" id="PF13249">
    <property type="entry name" value="SQHop_cyclase_N"/>
    <property type="match status" value="1"/>
</dbReference>
<evidence type="ECO:0000256" key="1">
    <source>
        <dbReference type="ARBA" id="ARBA00022737"/>
    </source>
</evidence>
<comment type="similarity">
    <text evidence="2">Belongs to the terpene cyclase/mutase family.</text>
</comment>
<protein>
    <recommendedName>
        <fullName evidence="2">Terpene cyclase/mutase family member</fullName>
        <ecNumber evidence="2">5.4.99.-</ecNumber>
    </recommendedName>
</protein>
<dbReference type="Gene3D" id="1.50.10.20">
    <property type="match status" value="2"/>
</dbReference>
<feature type="domain" description="Squalene cyclase N-terminal" evidence="4">
    <location>
        <begin position="86"/>
        <end position="379"/>
    </location>
</feature>
<dbReference type="STRING" id="155417.A0A4V1X968"/>
<organism evidence="5 6">
    <name type="scientific">Monosporascus ibericus</name>
    <dbReference type="NCBI Taxonomy" id="155417"/>
    <lineage>
        <taxon>Eukaryota</taxon>
        <taxon>Fungi</taxon>
        <taxon>Dikarya</taxon>
        <taxon>Ascomycota</taxon>
        <taxon>Pezizomycotina</taxon>
        <taxon>Sordariomycetes</taxon>
        <taxon>Xylariomycetidae</taxon>
        <taxon>Xylariales</taxon>
        <taxon>Xylariales incertae sedis</taxon>
        <taxon>Monosporascus</taxon>
    </lineage>
</organism>
<proteinExistence type="inferred from homology"/>
<dbReference type="GO" id="GO:0005811">
    <property type="term" value="C:lipid droplet"/>
    <property type="evidence" value="ECO:0007669"/>
    <property type="project" value="InterPro"/>
</dbReference>
<dbReference type="GO" id="GO:0006696">
    <property type="term" value="P:ergosterol biosynthetic process"/>
    <property type="evidence" value="ECO:0007669"/>
    <property type="project" value="TreeGrafter"/>
</dbReference>
<evidence type="ECO:0000313" key="5">
    <source>
        <dbReference type="EMBL" id="RYO88712.1"/>
    </source>
</evidence>
<name>A0A4V1X968_9PEZI</name>
<dbReference type="AlphaFoldDB" id="A0A4V1X968"/>
<keyword evidence="6" id="KW-1185">Reference proteome</keyword>
<dbReference type="EMBL" id="QJNU01000713">
    <property type="protein sequence ID" value="RYO88712.1"/>
    <property type="molecule type" value="Genomic_DNA"/>
</dbReference>
<dbReference type="NCBIfam" id="TIGR01787">
    <property type="entry name" value="squalene_cyclas"/>
    <property type="match status" value="1"/>
</dbReference>
<dbReference type="InterPro" id="IPR018333">
    <property type="entry name" value="Squalene_cyclase"/>
</dbReference>
<accession>A0A4V1X968</accession>
<dbReference type="OrthoDB" id="21502at2759"/>
<dbReference type="CDD" id="cd02892">
    <property type="entry name" value="SQCY_1"/>
    <property type="match status" value="1"/>
</dbReference>
<dbReference type="GO" id="GO:0000250">
    <property type="term" value="F:lanosterol synthase activity"/>
    <property type="evidence" value="ECO:0007669"/>
    <property type="project" value="TreeGrafter"/>
</dbReference>
<dbReference type="Pfam" id="PF13243">
    <property type="entry name" value="SQHop_cyclase_C"/>
    <property type="match status" value="1"/>
</dbReference>
<dbReference type="InterPro" id="IPR032696">
    <property type="entry name" value="SQ_cyclase_C"/>
</dbReference>
<feature type="domain" description="Squalene cyclase C-terminal" evidence="3">
    <location>
        <begin position="398"/>
        <end position="736"/>
    </location>
</feature>
<evidence type="ECO:0000256" key="2">
    <source>
        <dbReference type="RuleBase" id="RU362003"/>
    </source>
</evidence>
<dbReference type="InterPro" id="IPR032697">
    <property type="entry name" value="SQ_cyclase_N"/>
</dbReference>
<evidence type="ECO:0000259" key="4">
    <source>
        <dbReference type="Pfam" id="PF13249"/>
    </source>
</evidence>